<evidence type="ECO:0000256" key="10">
    <source>
        <dbReference type="ARBA" id="ARBA00023170"/>
    </source>
</evidence>
<keyword evidence="10 19" id="KW-0675">Receptor</keyword>
<feature type="binding site" evidence="16">
    <location>
        <position position="128"/>
    </location>
    <ligand>
        <name>L-glutamate</name>
        <dbReference type="ChEBI" id="CHEBI:29985"/>
    </ligand>
</feature>
<dbReference type="InterPro" id="IPR001320">
    <property type="entry name" value="Iontro_rcpt_C"/>
</dbReference>
<evidence type="ECO:0000256" key="7">
    <source>
        <dbReference type="ARBA" id="ARBA00023018"/>
    </source>
</evidence>
<feature type="disulfide bond" evidence="18">
    <location>
        <begin position="347"/>
        <end position="400"/>
    </location>
</feature>
<comment type="function">
    <text evidence="19">Receptor for glutamate that functions as a ligand-gated ion channel in the central nervous system and plays an important role in excitatory synaptic transmission. L-glutamate acts as an excitatory neurotransmitter at many synapses in the central nervous system.</text>
</comment>
<dbReference type="FunFam" id="3.40.190.10:FF:000364">
    <property type="entry name" value="Si:dkey-183j2.10"/>
    <property type="match status" value="1"/>
</dbReference>
<dbReference type="GO" id="GO:0038023">
    <property type="term" value="F:signaling receptor activity"/>
    <property type="evidence" value="ECO:0007669"/>
    <property type="project" value="InterPro"/>
</dbReference>
<comment type="similarity">
    <text evidence="1 19">Belongs to the glutamate-gated ion channel (TC 1.A.10.1) family.</text>
</comment>
<comment type="subcellular location">
    <subcellularLocation>
        <location evidence="15 19">Postsynaptic cell membrane</location>
        <topology evidence="15 19">Multi-pass membrane protein</topology>
    </subcellularLocation>
</comment>
<evidence type="ECO:0000256" key="8">
    <source>
        <dbReference type="ARBA" id="ARBA00023065"/>
    </source>
</evidence>
<evidence type="ECO:0000259" key="20">
    <source>
        <dbReference type="SMART" id="SM00079"/>
    </source>
</evidence>
<dbReference type="InterPro" id="IPR015683">
    <property type="entry name" value="Ionotropic_Glu_rcpt"/>
</dbReference>
<keyword evidence="4 19" id="KW-0812">Transmembrane</keyword>
<dbReference type="Pfam" id="PF10613">
    <property type="entry name" value="Lig_chan-Glu_bd"/>
    <property type="match status" value="1"/>
</dbReference>
<evidence type="ECO:0000256" key="14">
    <source>
        <dbReference type="ARBA" id="ARBA00023303"/>
    </source>
</evidence>
<feature type="site" description="Crucial to convey clamshell closure to channel opening" evidence="17">
    <location>
        <position position="267"/>
    </location>
</feature>
<sequence>MFLNVLICKQPDCLFGLQVRISNMGIVSLCIVLLLGSEICIAARQELIVTSIKQDPYTMSKGLQLEGYCMDLLTELAKKLGFKYKVHLVKDGAYGRQDESGNWNGMIGEVVRGEADLAVAPLTLTAAREKAVGMTKPYMQTGISILLRKDIVSEEAGFFDFLSPFSGETWFGVLIAYFVTAVCICIVGRLSPCEWSQPETEPNHFTLLHSLWYAAGALSLQGAGPHPKAVSGRVISCTWWLFAVVLLACYFSSLSSSQGSDSAPLMIKGFEDLANQDVIEYGTLAGSSTLAFFKNSNNPSYRRIYEHMERRKSFVSSMDEGVQRAKEGNYAFIGESVSLDLAVARHCDLVRAHEVIGMRGYSIVTPLGSPMLKNLSVAILQLSEAGELAYLRTKWWASSCIPDSAKGSSLRAHSMKGIFLVLAIGLGIGVLLSLFELTSKSRSTAGEQKKSCCAVLTQELSQRLRMTNTKGDQETSDKNKA</sequence>
<feature type="binding site" evidence="16">
    <location>
        <position position="335"/>
    </location>
    <ligand>
        <name>L-glutamate</name>
        <dbReference type="ChEBI" id="CHEBI:29985"/>
    </ligand>
</feature>
<dbReference type="GO" id="GO:0045211">
    <property type="term" value="C:postsynaptic membrane"/>
    <property type="evidence" value="ECO:0007669"/>
    <property type="project" value="UniProtKB-SubCell"/>
</dbReference>
<feature type="domain" description="Ionotropic glutamate receptor L-glutamate and glycine-binding" evidence="21">
    <location>
        <begin position="56"/>
        <end position="112"/>
    </location>
</feature>
<evidence type="ECO:0000256" key="5">
    <source>
        <dbReference type="ARBA" id="ARBA00022729"/>
    </source>
</evidence>
<dbReference type="Gene3D" id="1.10.287.70">
    <property type="match status" value="1"/>
</dbReference>
<feature type="binding site" evidence="16">
    <location>
        <position position="289"/>
    </location>
    <ligand>
        <name>L-glutamate</name>
        <dbReference type="ChEBI" id="CHEBI:29985"/>
    </ligand>
</feature>
<name>A0A671TFU9_9TELE</name>
<dbReference type="AlphaFoldDB" id="A0A671TFU9"/>
<dbReference type="Proteomes" id="UP000472260">
    <property type="component" value="Unassembled WGS sequence"/>
</dbReference>
<evidence type="ECO:0000256" key="13">
    <source>
        <dbReference type="ARBA" id="ARBA00023286"/>
    </source>
</evidence>
<keyword evidence="12 19" id="KW-0628">Postsynaptic cell membrane</keyword>
<evidence type="ECO:0000256" key="15">
    <source>
        <dbReference type="ARBA" id="ARBA00034104"/>
    </source>
</evidence>
<dbReference type="Pfam" id="PF00060">
    <property type="entry name" value="Lig_chan"/>
    <property type="match status" value="1"/>
</dbReference>
<feature type="binding site" evidence="16">
    <location>
        <position position="121"/>
    </location>
    <ligand>
        <name>L-glutamate</name>
        <dbReference type="ChEBI" id="CHEBI:29985"/>
    </ligand>
</feature>
<reference evidence="22" key="2">
    <citation type="submission" date="2025-09" db="UniProtKB">
        <authorList>
            <consortium name="Ensembl"/>
        </authorList>
    </citation>
    <scope>IDENTIFICATION</scope>
</reference>
<keyword evidence="6 19" id="KW-1133">Transmembrane helix</keyword>
<keyword evidence="3 19" id="KW-1003">Cell membrane</keyword>
<evidence type="ECO:0000256" key="19">
    <source>
        <dbReference type="RuleBase" id="RU367118"/>
    </source>
</evidence>
<keyword evidence="13 19" id="KW-1071">Ligand-gated ion channel</keyword>
<evidence type="ECO:0000256" key="18">
    <source>
        <dbReference type="PIRSR" id="PIRSR601508-3"/>
    </source>
</evidence>
<dbReference type="InterPro" id="IPR019594">
    <property type="entry name" value="Glu/Gly-bd"/>
</dbReference>
<dbReference type="PANTHER" id="PTHR18966">
    <property type="entry name" value="IONOTROPIC GLUTAMATE RECEPTOR"/>
    <property type="match status" value="1"/>
</dbReference>
<keyword evidence="8 19" id="KW-0406">Ion transport</keyword>
<dbReference type="FunFam" id="1.10.287.70:FF:000143">
    <property type="entry name" value="Probable glutamate receptor"/>
    <property type="match status" value="1"/>
</dbReference>
<evidence type="ECO:0000256" key="1">
    <source>
        <dbReference type="ARBA" id="ARBA00008685"/>
    </source>
</evidence>
<feature type="site" description="Interaction with the cone snail toxin Con-ikot-ikot" evidence="17">
    <location>
        <position position="294"/>
    </location>
</feature>
<keyword evidence="14 19" id="KW-0407">Ion channel</keyword>
<feature type="transmembrane region" description="Helical" evidence="19">
    <location>
        <begin position="417"/>
        <end position="435"/>
    </location>
</feature>
<dbReference type="CDD" id="cd13685">
    <property type="entry name" value="PBP2_iGluR_non_NMDA_like"/>
    <property type="match status" value="1"/>
</dbReference>
<evidence type="ECO:0000313" key="23">
    <source>
        <dbReference type="Proteomes" id="UP000472260"/>
    </source>
</evidence>
<keyword evidence="7 19" id="KW-0770">Synapse</keyword>
<evidence type="ECO:0000313" key="22">
    <source>
        <dbReference type="Ensembl" id="ENSSANP00000107088.1"/>
    </source>
</evidence>
<evidence type="ECO:0000259" key="21">
    <source>
        <dbReference type="SMART" id="SM00918"/>
    </source>
</evidence>
<accession>A0A671TFU9</accession>
<evidence type="ECO:0000256" key="6">
    <source>
        <dbReference type="ARBA" id="ARBA00022989"/>
    </source>
</evidence>
<reference evidence="22" key="1">
    <citation type="submission" date="2025-08" db="UniProtKB">
        <authorList>
            <consortium name="Ensembl"/>
        </authorList>
    </citation>
    <scope>IDENTIFICATION</scope>
</reference>
<protein>
    <recommendedName>
        <fullName evidence="19">Glutamate receptor</fullName>
    </recommendedName>
</protein>
<evidence type="ECO:0000256" key="11">
    <source>
        <dbReference type="ARBA" id="ARBA00023180"/>
    </source>
</evidence>
<evidence type="ECO:0000256" key="3">
    <source>
        <dbReference type="ARBA" id="ARBA00022475"/>
    </source>
</evidence>
<feature type="binding site" evidence="16">
    <location>
        <position position="123"/>
    </location>
    <ligand>
        <name>L-glutamate</name>
        <dbReference type="ChEBI" id="CHEBI:29985"/>
    </ligand>
</feature>
<evidence type="ECO:0000256" key="2">
    <source>
        <dbReference type="ARBA" id="ARBA00022448"/>
    </source>
</evidence>
<dbReference type="InterPro" id="IPR001508">
    <property type="entry name" value="Iono_Glu_rcpt_met"/>
</dbReference>
<keyword evidence="5" id="KW-0732">Signal</keyword>
<keyword evidence="11" id="KW-0325">Glycoprotein</keyword>
<comment type="caution">
    <text evidence="19">Lacks conserved residue(s) required for the propagation of feature annotation.</text>
</comment>
<organism evidence="22 23">
    <name type="scientific">Sinocyclocheilus anshuiensis</name>
    <dbReference type="NCBI Taxonomy" id="1608454"/>
    <lineage>
        <taxon>Eukaryota</taxon>
        <taxon>Metazoa</taxon>
        <taxon>Chordata</taxon>
        <taxon>Craniata</taxon>
        <taxon>Vertebrata</taxon>
        <taxon>Euteleostomi</taxon>
        <taxon>Actinopterygii</taxon>
        <taxon>Neopterygii</taxon>
        <taxon>Teleostei</taxon>
        <taxon>Ostariophysi</taxon>
        <taxon>Cypriniformes</taxon>
        <taxon>Cyprinidae</taxon>
        <taxon>Cyprininae</taxon>
        <taxon>Sinocyclocheilus</taxon>
    </lineage>
</organism>
<evidence type="ECO:0000256" key="16">
    <source>
        <dbReference type="PIRSR" id="PIRSR601508-1"/>
    </source>
</evidence>
<keyword evidence="18" id="KW-1015">Disulfide bond</keyword>
<evidence type="ECO:0000256" key="4">
    <source>
        <dbReference type="ARBA" id="ARBA00022692"/>
    </source>
</evidence>
<dbReference type="Ensembl" id="ENSSANT00000113622.1">
    <property type="protein sequence ID" value="ENSSANP00000107088.1"/>
    <property type="gene ID" value="ENSSANG00000052320.1"/>
</dbReference>
<gene>
    <name evidence="22" type="primary">LOC107691358</name>
</gene>
<feature type="binding site" evidence="16">
    <location>
        <position position="288"/>
    </location>
    <ligand>
        <name>L-glutamate</name>
        <dbReference type="ChEBI" id="CHEBI:29985"/>
    </ligand>
</feature>
<dbReference type="GO" id="GO:0015276">
    <property type="term" value="F:ligand-gated monoatomic ion channel activity"/>
    <property type="evidence" value="ECO:0007669"/>
    <property type="project" value="InterPro"/>
</dbReference>
<dbReference type="Gene3D" id="3.40.190.10">
    <property type="entry name" value="Periplasmic binding protein-like II"/>
    <property type="match status" value="2"/>
</dbReference>
<feature type="domain" description="Ionotropic glutamate receptor C-terminal" evidence="20">
    <location>
        <begin position="46"/>
        <end position="398"/>
    </location>
</feature>
<dbReference type="PRINTS" id="PR00177">
    <property type="entry name" value="NMDARECEPTOR"/>
</dbReference>
<dbReference type="SUPFAM" id="SSF53850">
    <property type="entry name" value="Periplasmic binding protein-like II"/>
    <property type="match status" value="1"/>
</dbReference>
<evidence type="ECO:0000256" key="17">
    <source>
        <dbReference type="PIRSR" id="PIRSR601508-2"/>
    </source>
</evidence>
<keyword evidence="23" id="KW-1185">Reference proteome</keyword>
<evidence type="ECO:0000256" key="9">
    <source>
        <dbReference type="ARBA" id="ARBA00023136"/>
    </source>
</evidence>
<keyword evidence="2 19" id="KW-0813">Transport</keyword>
<dbReference type="FunFam" id="3.40.190.10:FF:000398">
    <property type="entry name" value="Si:dkey-183j2.10"/>
    <property type="match status" value="1"/>
</dbReference>
<evidence type="ECO:0000256" key="12">
    <source>
        <dbReference type="ARBA" id="ARBA00023257"/>
    </source>
</evidence>
<proteinExistence type="inferred from homology"/>
<keyword evidence="9 19" id="KW-0472">Membrane</keyword>
<dbReference type="SMART" id="SM00918">
    <property type="entry name" value="Lig_chan-Glu_bd"/>
    <property type="match status" value="1"/>
</dbReference>
<dbReference type="SMART" id="SM00079">
    <property type="entry name" value="PBPe"/>
    <property type="match status" value="1"/>
</dbReference>